<accession>A0ABU7U2D9</accession>
<evidence type="ECO:0000256" key="1">
    <source>
        <dbReference type="ARBA" id="ARBA00022573"/>
    </source>
</evidence>
<gene>
    <name evidence="5" type="primary">cbiD</name>
    <name evidence="6" type="ORF">DOFOFD_05225</name>
</gene>
<dbReference type="InterPro" id="IPR002748">
    <property type="entry name" value="CbiD"/>
</dbReference>
<dbReference type="EC" id="2.1.1.195" evidence="5"/>
<evidence type="ECO:0000313" key="6">
    <source>
        <dbReference type="EMBL" id="MEE8658408.1"/>
    </source>
</evidence>
<dbReference type="Gene3D" id="3.30.2110.10">
    <property type="entry name" value="CbiD-like"/>
    <property type="match status" value="1"/>
</dbReference>
<comment type="function">
    <text evidence="5">Catalyzes the methylation of C-1 in cobalt-precorrin-5B to form cobalt-precorrin-6A.</text>
</comment>
<keyword evidence="4 5" id="KW-0949">S-adenosyl-L-methionine</keyword>
<dbReference type="PANTHER" id="PTHR35863:SF1">
    <property type="entry name" value="COBALT-PRECORRIN-5B C(1)-METHYLTRANSFERASE"/>
    <property type="match status" value="1"/>
</dbReference>
<evidence type="ECO:0000256" key="5">
    <source>
        <dbReference type="HAMAP-Rule" id="MF_00787"/>
    </source>
</evidence>
<comment type="caution">
    <text evidence="6">The sequence shown here is derived from an EMBL/GenBank/DDBJ whole genome shotgun (WGS) entry which is preliminary data.</text>
</comment>
<comment type="pathway">
    <text evidence="5">Cofactor biosynthesis; adenosylcobalamin biosynthesis; cob(II)yrinate a,c-diamide from sirohydrochlorin (anaerobic route): step 6/10.</text>
</comment>
<protein>
    <recommendedName>
        <fullName evidence="5">Cobalt-precorrin-5B C(1)-methyltransferase</fullName>
        <ecNumber evidence="5">2.1.1.195</ecNumber>
    </recommendedName>
    <alternativeName>
        <fullName evidence="5">Cobalt-precorrin-6A synthase</fullName>
    </alternativeName>
</protein>
<comment type="similarity">
    <text evidence="5">Belongs to the CbiD family.</text>
</comment>
<sequence length="361" mass="37729">MKKDRERPPLRRGWTTGSCATAAAKSAWSWLQTGQFPDPVTISLPNQRQVSFALDGCGQVGESAWARVVKDAGDDPDVTHGALITASVRRGVAGEGVTFMAGDGVGVVTRPGLPLPPGAPAINPVPRRMITNALMEVTPQGADAIVTISIENGEALARQTLNPRLGIMGGLSILGTTGIVVPFSCSAWIDTIHRGIDVARASGLTHIAGSTGSTSEACVKALYDLPDAALIEMGDFVGGMLKYLRQHPVPHLTIAGGIAKMTKLAQGHLDLHSSRTLADPGSLAIMAERLGVTSEIREGMRRANTVLEAFQRANHPALGDLIAAEAASVTRACLAPSDIAVDVIVTDREGRIVGRSAPRPA</sequence>
<dbReference type="PANTHER" id="PTHR35863">
    <property type="entry name" value="COBALT-PRECORRIN-5B C(1)-METHYLTRANSFERASE"/>
    <property type="match status" value="1"/>
</dbReference>
<dbReference type="HAMAP" id="MF_00787">
    <property type="entry name" value="CbiD"/>
    <property type="match status" value="1"/>
</dbReference>
<dbReference type="NCBIfam" id="TIGR00312">
    <property type="entry name" value="cbiD"/>
    <property type="match status" value="1"/>
</dbReference>
<dbReference type="NCBIfam" id="NF000849">
    <property type="entry name" value="PRK00075.1-1"/>
    <property type="match status" value="1"/>
</dbReference>
<evidence type="ECO:0000256" key="3">
    <source>
        <dbReference type="ARBA" id="ARBA00022679"/>
    </source>
</evidence>
<dbReference type="RefSeq" id="WP_394819346.1">
    <property type="nucleotide sequence ID" value="NZ_JAWJZY010000002.1"/>
</dbReference>
<evidence type="ECO:0000256" key="2">
    <source>
        <dbReference type="ARBA" id="ARBA00022603"/>
    </source>
</evidence>
<dbReference type="InterPro" id="IPR036074">
    <property type="entry name" value="CbiD_sf"/>
</dbReference>
<keyword evidence="2 5" id="KW-0489">Methyltransferase</keyword>
<dbReference type="SUPFAM" id="SSF111342">
    <property type="entry name" value="CbiD-like"/>
    <property type="match status" value="1"/>
</dbReference>
<name>A0ABU7U2D9_9PROT</name>
<organism evidence="6 7">
    <name type="scientific">Sorlinia euscelidii</name>
    <dbReference type="NCBI Taxonomy" id="3081148"/>
    <lineage>
        <taxon>Bacteria</taxon>
        <taxon>Pseudomonadati</taxon>
        <taxon>Pseudomonadota</taxon>
        <taxon>Alphaproteobacteria</taxon>
        <taxon>Acetobacterales</taxon>
        <taxon>Acetobacteraceae</taxon>
        <taxon>Sorlinia</taxon>
    </lineage>
</organism>
<keyword evidence="3 5" id="KW-0808">Transferase</keyword>
<comment type="catalytic activity">
    <reaction evidence="5">
        <text>Co-precorrin-5B + S-adenosyl-L-methionine = Co-precorrin-6A + S-adenosyl-L-homocysteine</text>
        <dbReference type="Rhea" id="RHEA:26285"/>
        <dbReference type="ChEBI" id="CHEBI:57856"/>
        <dbReference type="ChEBI" id="CHEBI:59789"/>
        <dbReference type="ChEBI" id="CHEBI:60063"/>
        <dbReference type="ChEBI" id="CHEBI:60064"/>
        <dbReference type="EC" id="2.1.1.195"/>
    </reaction>
</comment>
<dbReference type="EMBL" id="JAWJZY010000002">
    <property type="protein sequence ID" value="MEE8658408.1"/>
    <property type="molecule type" value="Genomic_DNA"/>
</dbReference>
<dbReference type="PIRSF" id="PIRSF026782">
    <property type="entry name" value="CbiD"/>
    <property type="match status" value="1"/>
</dbReference>
<proteinExistence type="inferred from homology"/>
<dbReference type="Pfam" id="PF01888">
    <property type="entry name" value="CbiD"/>
    <property type="match status" value="1"/>
</dbReference>
<keyword evidence="7" id="KW-1185">Reference proteome</keyword>
<dbReference type="Proteomes" id="UP001312908">
    <property type="component" value="Unassembled WGS sequence"/>
</dbReference>
<evidence type="ECO:0000256" key="4">
    <source>
        <dbReference type="ARBA" id="ARBA00022691"/>
    </source>
</evidence>
<reference evidence="6 7" key="1">
    <citation type="submission" date="2023-10" db="EMBL/GenBank/DDBJ databases">
        <title>Sorlinia euscelidii gen. nov., sp. nov., an acetic acid bacteria isolated from the gut of Euscelidius variegatus emitter.</title>
        <authorList>
            <person name="Michoud G."/>
            <person name="Marasco R."/>
            <person name="Seferji K."/>
            <person name="Gonella E."/>
            <person name="Garuglieri E."/>
            <person name="Alma A."/>
            <person name="Mapelli F."/>
            <person name="Borin S."/>
            <person name="Daffonchio D."/>
            <person name="Crotti E."/>
        </authorList>
    </citation>
    <scope>NUCLEOTIDE SEQUENCE [LARGE SCALE GENOMIC DNA]</scope>
    <source>
        <strain evidence="6 7">EV16P</strain>
    </source>
</reference>
<evidence type="ECO:0000313" key="7">
    <source>
        <dbReference type="Proteomes" id="UP001312908"/>
    </source>
</evidence>
<keyword evidence="1 5" id="KW-0169">Cobalamin biosynthesis</keyword>